<sequence>VTTILGSFISEVLSKIPSQCQGAGNLKYLWGDALSDSPDCLGPNDMPYPTAAIERSLKVNAWSGNHRTGRSQKTTIDPFLTRKALLKAHELMGNDDSLISRSG</sequence>
<gene>
    <name evidence="1" type="ORF">HHI36_005975</name>
</gene>
<keyword evidence="2" id="KW-1185">Reference proteome</keyword>
<comment type="caution">
    <text evidence="1">The sequence shown here is derived from an EMBL/GenBank/DDBJ whole genome shotgun (WGS) entry which is preliminary data.</text>
</comment>
<dbReference type="AlphaFoldDB" id="A0ABD2NVZ6"/>
<name>A0ABD2NVZ6_9CUCU</name>
<evidence type="ECO:0000313" key="1">
    <source>
        <dbReference type="EMBL" id="KAL3282810.1"/>
    </source>
</evidence>
<evidence type="ECO:0000313" key="2">
    <source>
        <dbReference type="Proteomes" id="UP001516400"/>
    </source>
</evidence>
<proteinExistence type="predicted"/>
<dbReference type="EMBL" id="JABFTP020000144">
    <property type="protein sequence ID" value="KAL3282810.1"/>
    <property type="molecule type" value="Genomic_DNA"/>
</dbReference>
<organism evidence="1 2">
    <name type="scientific">Cryptolaemus montrouzieri</name>
    <dbReference type="NCBI Taxonomy" id="559131"/>
    <lineage>
        <taxon>Eukaryota</taxon>
        <taxon>Metazoa</taxon>
        <taxon>Ecdysozoa</taxon>
        <taxon>Arthropoda</taxon>
        <taxon>Hexapoda</taxon>
        <taxon>Insecta</taxon>
        <taxon>Pterygota</taxon>
        <taxon>Neoptera</taxon>
        <taxon>Endopterygota</taxon>
        <taxon>Coleoptera</taxon>
        <taxon>Polyphaga</taxon>
        <taxon>Cucujiformia</taxon>
        <taxon>Coccinelloidea</taxon>
        <taxon>Coccinellidae</taxon>
        <taxon>Scymninae</taxon>
        <taxon>Scymnini</taxon>
        <taxon>Cryptolaemus</taxon>
    </lineage>
</organism>
<reference evidence="1 2" key="1">
    <citation type="journal article" date="2021" name="BMC Biol.">
        <title>Horizontally acquired antibacterial genes associated with adaptive radiation of ladybird beetles.</title>
        <authorList>
            <person name="Li H.S."/>
            <person name="Tang X.F."/>
            <person name="Huang Y.H."/>
            <person name="Xu Z.Y."/>
            <person name="Chen M.L."/>
            <person name="Du X.Y."/>
            <person name="Qiu B.Y."/>
            <person name="Chen P.T."/>
            <person name="Zhang W."/>
            <person name="Slipinski A."/>
            <person name="Escalona H.E."/>
            <person name="Waterhouse R.M."/>
            <person name="Zwick A."/>
            <person name="Pang H."/>
        </authorList>
    </citation>
    <scope>NUCLEOTIDE SEQUENCE [LARGE SCALE GENOMIC DNA]</scope>
    <source>
        <strain evidence="1">SYSU2018</strain>
    </source>
</reference>
<feature type="non-terminal residue" evidence="1">
    <location>
        <position position="103"/>
    </location>
</feature>
<accession>A0ABD2NVZ6</accession>
<dbReference type="Proteomes" id="UP001516400">
    <property type="component" value="Unassembled WGS sequence"/>
</dbReference>
<protein>
    <submittedName>
        <fullName evidence="1">Uncharacterized protein</fullName>
    </submittedName>
</protein>
<feature type="non-terminal residue" evidence="1">
    <location>
        <position position="1"/>
    </location>
</feature>